<feature type="chain" id="PRO_5045297132" evidence="1">
    <location>
        <begin position="25"/>
        <end position="277"/>
    </location>
</feature>
<accession>A0ABV3L2N6</accession>
<keyword evidence="4" id="KW-1185">Reference proteome</keyword>
<dbReference type="Pfam" id="PF04187">
    <property type="entry name" value="Cofac_haem_bdg"/>
    <property type="match status" value="1"/>
</dbReference>
<feature type="domain" description="Haem-binding uptake Tiki superfamily ChaN" evidence="2">
    <location>
        <begin position="37"/>
        <end position="230"/>
    </location>
</feature>
<evidence type="ECO:0000256" key="1">
    <source>
        <dbReference type="SAM" id="SignalP"/>
    </source>
</evidence>
<keyword evidence="1" id="KW-0732">Signal</keyword>
<name>A0ABV3L2N6_9RHOB</name>
<dbReference type="Proteomes" id="UP001553161">
    <property type="component" value="Unassembled WGS sequence"/>
</dbReference>
<evidence type="ECO:0000313" key="3">
    <source>
        <dbReference type="EMBL" id="MEV8465776.1"/>
    </source>
</evidence>
<sequence>MRRNPARFIAFWSSLLVLAGAAAAFEGTPPPVDSIDLPDAQIVLLGEVHDNGAHHDRQAAALKGMEPAAVVFEMLTPAQADVLADSPLSGEALAEALDWDGSGWPDFSLYEPVIEAARATRVYGMAVPRADLGAVFDGGAAAAFGPEAARFGLDQPLPDDEQAAREEAQFAAHCEALPREMLPGMVEAQRFRDAVFARTILQALVDTGGPVAVIAGNGHVRKDWGIPVYLSHAAPEVTVLSVGQVERQGRLPDDAPYDLWILSAPAERDDPCAVFAR</sequence>
<dbReference type="SUPFAM" id="SSF159501">
    <property type="entry name" value="EreA/ChaN-like"/>
    <property type="match status" value="1"/>
</dbReference>
<feature type="signal peptide" evidence="1">
    <location>
        <begin position="1"/>
        <end position="24"/>
    </location>
</feature>
<dbReference type="InterPro" id="IPR007314">
    <property type="entry name" value="Cofac_haem-bd_dom"/>
</dbReference>
<comment type="caution">
    <text evidence="3">The sequence shown here is derived from an EMBL/GenBank/DDBJ whole genome shotgun (WGS) entry which is preliminary data.</text>
</comment>
<proteinExistence type="predicted"/>
<keyword evidence="3" id="KW-0449">Lipoprotein</keyword>
<dbReference type="Gene3D" id="3.40.50.11550">
    <property type="match status" value="2"/>
</dbReference>
<protein>
    <submittedName>
        <fullName evidence="3">ChaN family lipoprotein</fullName>
    </submittedName>
</protein>
<dbReference type="EMBL" id="JBFBVU010000002">
    <property type="protein sequence ID" value="MEV8465776.1"/>
    <property type="molecule type" value="Genomic_DNA"/>
</dbReference>
<organism evidence="3 4">
    <name type="scientific">Meridianimarinicoccus marinus</name>
    <dbReference type="NCBI Taxonomy" id="3231483"/>
    <lineage>
        <taxon>Bacteria</taxon>
        <taxon>Pseudomonadati</taxon>
        <taxon>Pseudomonadota</taxon>
        <taxon>Alphaproteobacteria</taxon>
        <taxon>Rhodobacterales</taxon>
        <taxon>Paracoccaceae</taxon>
        <taxon>Meridianimarinicoccus</taxon>
    </lineage>
</organism>
<evidence type="ECO:0000259" key="2">
    <source>
        <dbReference type="Pfam" id="PF04187"/>
    </source>
</evidence>
<evidence type="ECO:0000313" key="4">
    <source>
        <dbReference type="Proteomes" id="UP001553161"/>
    </source>
</evidence>
<gene>
    <name evidence="3" type="ORF">AB0T83_03135</name>
</gene>
<reference evidence="3 4" key="1">
    <citation type="submission" date="2024-07" db="EMBL/GenBank/DDBJ databases">
        <authorList>
            <person name="Kang M."/>
        </authorList>
    </citation>
    <scope>NUCLEOTIDE SEQUENCE [LARGE SCALE GENOMIC DNA]</scope>
    <source>
        <strain evidence="3 4">DFM31</strain>
    </source>
</reference>
<dbReference type="CDD" id="cd14727">
    <property type="entry name" value="ChanN-like"/>
    <property type="match status" value="1"/>
</dbReference>